<name>A0A163ISM1_9BACL</name>
<accession>A0A163ISM1</accession>
<dbReference type="Pfam" id="PF00395">
    <property type="entry name" value="SLH"/>
    <property type="match status" value="2"/>
</dbReference>
<evidence type="ECO:0000313" key="2">
    <source>
        <dbReference type="EMBL" id="KZS46129.1"/>
    </source>
</evidence>
<dbReference type="InterPro" id="IPR001119">
    <property type="entry name" value="SLH_dom"/>
</dbReference>
<feature type="domain" description="SLH" evidence="1">
    <location>
        <begin position="14"/>
        <end position="77"/>
    </location>
</feature>
<evidence type="ECO:0000259" key="1">
    <source>
        <dbReference type="PROSITE" id="PS51272"/>
    </source>
</evidence>
<dbReference type="Proteomes" id="UP000076796">
    <property type="component" value="Unassembled WGS sequence"/>
</dbReference>
<feature type="domain" description="SLH" evidence="1">
    <location>
        <begin position="79"/>
        <end position="133"/>
    </location>
</feature>
<dbReference type="PROSITE" id="PS51272">
    <property type="entry name" value="SLH"/>
    <property type="match status" value="2"/>
</dbReference>
<keyword evidence="3" id="KW-1185">Reference proteome</keyword>
<organism evidence="2 3">
    <name type="scientific">Paenibacillus glucanolyticus</name>
    <dbReference type="NCBI Taxonomy" id="59843"/>
    <lineage>
        <taxon>Bacteria</taxon>
        <taxon>Bacillati</taxon>
        <taxon>Bacillota</taxon>
        <taxon>Bacilli</taxon>
        <taxon>Bacillales</taxon>
        <taxon>Paenibacillaceae</taxon>
        <taxon>Paenibacillus</taxon>
    </lineage>
</organism>
<reference evidence="2" key="1">
    <citation type="journal article" date="2016" name="Genome Announc.">
        <title>Draft genomes of two strains of Paenibacillus glucanolyticus with capability to degrade lignocellulose.</title>
        <authorList>
            <person name="Mathews S.L."/>
            <person name="Pawlak J."/>
            <person name="Grunden A.M."/>
        </authorList>
    </citation>
    <scope>NUCLEOTIDE SEQUENCE [LARGE SCALE GENOMIC DNA]</scope>
    <source>
        <strain evidence="2">SLM1</strain>
    </source>
</reference>
<proteinExistence type="predicted"/>
<comment type="caution">
    <text evidence="2">The sequence shown here is derived from an EMBL/GenBank/DDBJ whole genome shotgun (WGS) entry which is preliminary data.</text>
</comment>
<gene>
    <name evidence="2" type="ORF">AWU65_09425</name>
</gene>
<protein>
    <recommendedName>
        <fullName evidence="1">SLH domain-containing protein</fullName>
    </recommendedName>
</protein>
<dbReference type="AlphaFoldDB" id="A0A163ISM1"/>
<dbReference type="PANTHER" id="PTHR43308:SF5">
    <property type="entry name" value="S-LAYER PROTEIN _ PEPTIDOGLYCAN ENDO-BETA-N-ACETYLGLUCOSAMINIDASE"/>
    <property type="match status" value="1"/>
</dbReference>
<dbReference type="InterPro" id="IPR051465">
    <property type="entry name" value="Cell_Envelope_Struct_Comp"/>
</dbReference>
<sequence>MLMNALKMQEAGSELIFTDKAEIGAWAQKAVSQALQLGIIKGCEDGTFGPNRNITRAEMAMMIAKTLKLPNEENAITSFRDDKEIPVWVKGAVAALKDNGIIQGTGTNQFNPRAETTRAEAATILLNMLDDLK</sequence>
<dbReference type="STRING" id="59843.A3958_08920"/>
<dbReference type="PANTHER" id="PTHR43308">
    <property type="entry name" value="OUTER MEMBRANE PROTEIN ALPHA-RELATED"/>
    <property type="match status" value="1"/>
</dbReference>
<dbReference type="EMBL" id="LWMH01000001">
    <property type="protein sequence ID" value="KZS46129.1"/>
    <property type="molecule type" value="Genomic_DNA"/>
</dbReference>
<dbReference type="OrthoDB" id="504962at2"/>
<evidence type="ECO:0000313" key="3">
    <source>
        <dbReference type="Proteomes" id="UP000076796"/>
    </source>
</evidence>